<feature type="compositionally biased region" description="Gly residues" evidence="4">
    <location>
        <begin position="406"/>
        <end position="419"/>
    </location>
</feature>
<dbReference type="SMART" id="SM00369">
    <property type="entry name" value="LRR_TYP"/>
    <property type="match status" value="8"/>
</dbReference>
<evidence type="ECO:0000256" key="3">
    <source>
        <dbReference type="ARBA" id="ARBA00022737"/>
    </source>
</evidence>
<feature type="region of interest" description="Disordered" evidence="4">
    <location>
        <begin position="575"/>
        <end position="640"/>
    </location>
</feature>
<dbReference type="PANTHER" id="PTHR48051">
    <property type="match status" value="1"/>
</dbReference>
<evidence type="ECO:0000256" key="1">
    <source>
        <dbReference type="ARBA" id="ARBA00004430"/>
    </source>
</evidence>
<feature type="region of interest" description="Disordered" evidence="4">
    <location>
        <begin position="397"/>
        <end position="452"/>
    </location>
</feature>
<feature type="compositionally biased region" description="Basic residues" evidence="4">
    <location>
        <begin position="493"/>
        <end position="506"/>
    </location>
</feature>
<evidence type="ECO:0000313" key="5">
    <source>
        <dbReference type="EMBL" id="KAG2430791.1"/>
    </source>
</evidence>
<dbReference type="OrthoDB" id="533707at2759"/>
<feature type="compositionally biased region" description="Acidic residues" evidence="4">
    <location>
        <begin position="421"/>
        <end position="452"/>
    </location>
</feature>
<feature type="compositionally biased region" description="Gly residues" evidence="4">
    <location>
        <begin position="612"/>
        <end position="623"/>
    </location>
</feature>
<name>A0A835T397_9CHLO</name>
<feature type="compositionally biased region" description="Low complexity" evidence="4">
    <location>
        <begin position="267"/>
        <end position="299"/>
    </location>
</feature>
<evidence type="ECO:0000256" key="4">
    <source>
        <dbReference type="SAM" id="MobiDB-lite"/>
    </source>
</evidence>
<evidence type="ECO:0000313" key="6">
    <source>
        <dbReference type="Proteomes" id="UP000613740"/>
    </source>
</evidence>
<sequence>MVALATCDVVEPLPFICIPDATAEGSLAYHRHEDRTFGVARGQFGAVSPAVAAAPAQTAAAAAPDGAATAAAGPSGSRAGSAAPSGAAAAAAAASAAAPSGVEELPEPTGPPGTFRPARMSAAAAAMRCVCRAWCELLGEGVRRLVVPPPQASATLWPSHFSHVSHLALGGCDDVAVVLRPPPAFQRPDEDEKEEEQEQEEGDVVVQEEGRQRQVAGQAEGQTAGGHKRKARGVDGSMAHASPGAGASGSKAAAGAAEPPSRRRSARVATQVSAAPRPPGSGASGSAPGSAPATAAASGQRGGKRGHSISSRGGAAAAGAAAPAAPAAAAASPPPAAAPPPTALLTVPTGRTLAPLRHLRNLQVSDSKPHLDLAASAGPALEELVVIARRPVLGSIDRGRWHPAAGSGGGGGGSSGGSEAGDTDSEDEEEEEQSTGGEEDDHSGGDSEDSFDDSGVDYYKLLKVPPGGLLTLAAVRAARNQLRLVQKAQKGGGGKKKNKKKRKAAAGKKPDPEPPARRSALNITLSALPGLRRLRLSGIDASAARLGSALMGLTGLSSLRLMNCLLPTFFGSGGGGGEDEEDEEDGFGAAAAGGRGRGQEGRAGRGRRGRRGGGAAGASGSGSGSSSSSRRRGSGSKSASPFGLQLLQNLGSKLRDLSLHDCMLGSLPGEVLAGLPLLRLLDLSGNCFAVLPPSLNSLRLLEYLDLQGNQLVALPAGFGTGLRGRLADLDLGRNQLTSLPPDFSRLTGLTYLSLASNPELSWEDMVHPLAALTNLHSLCFDDLELEAEPHEPVDLFEVQGLGLVAPDAAAEPNAQQQPQPPQQAPQQAPQQPQGQPGPVQQRAPRPSPTPLEHLVAALTAPAHAAAGCRLRELSLNSIGTGELPAALSQLTALSYLSLNCNFIREEDDGGGAAAALAPLAGLSGSLAVLRLAYNDLAGQLPPLLWALTGLRELALEQNFIEELSPEVSRLTNLQVLNLDDAFSPETRRPRTAMPWRAVYELTRLRELKVTACDKAPALPAGIGSLYQLEVLVLNGFPVPAGVLEELAGSCGRLCGLQLRRAGIRELPPTFTRLERLLELDLEHNSLRSLPPGFGAGLSRLTELGLNYNPQLAALPADITALTRLSRLTWSVHKKSTHKPSRVQLAWMSGVRNLYLVGAWEHNALAKRYGVRTSAQGPAGGRRG</sequence>
<feature type="compositionally biased region" description="Low complexity" evidence="4">
    <location>
        <begin position="824"/>
        <end position="844"/>
    </location>
</feature>
<dbReference type="EMBL" id="JAEHOD010000077">
    <property type="protein sequence ID" value="KAG2430791.1"/>
    <property type="molecule type" value="Genomic_DNA"/>
</dbReference>
<dbReference type="InterPro" id="IPR032675">
    <property type="entry name" value="LRR_dom_sf"/>
</dbReference>
<feature type="region of interest" description="Disordered" evidence="4">
    <location>
        <begin position="486"/>
        <end position="518"/>
    </location>
</feature>
<accession>A0A835T397</accession>
<dbReference type="Proteomes" id="UP000613740">
    <property type="component" value="Unassembled WGS sequence"/>
</dbReference>
<comment type="subcellular location">
    <subcellularLocation>
        <location evidence="1">Cytoplasm</location>
        <location evidence="1">Cytoskeleton</location>
        <location evidence="1">Cilium axoneme</location>
    </subcellularLocation>
</comment>
<feature type="compositionally biased region" description="Acidic residues" evidence="4">
    <location>
        <begin position="577"/>
        <end position="586"/>
    </location>
</feature>
<evidence type="ECO:0000256" key="2">
    <source>
        <dbReference type="ARBA" id="ARBA00022614"/>
    </source>
</evidence>
<dbReference type="Gene3D" id="3.80.10.10">
    <property type="entry name" value="Ribonuclease Inhibitor"/>
    <property type="match status" value="3"/>
</dbReference>
<keyword evidence="3" id="KW-0677">Repeat</keyword>
<organism evidence="5 6">
    <name type="scientific">Chlamydomonas schloesseri</name>
    <dbReference type="NCBI Taxonomy" id="2026947"/>
    <lineage>
        <taxon>Eukaryota</taxon>
        <taxon>Viridiplantae</taxon>
        <taxon>Chlorophyta</taxon>
        <taxon>core chlorophytes</taxon>
        <taxon>Chlorophyceae</taxon>
        <taxon>CS clade</taxon>
        <taxon>Chlamydomonadales</taxon>
        <taxon>Chlamydomonadaceae</taxon>
        <taxon>Chlamydomonas</taxon>
    </lineage>
</organism>
<proteinExistence type="predicted"/>
<keyword evidence="6" id="KW-1185">Reference proteome</keyword>
<feature type="compositionally biased region" description="Acidic residues" evidence="4">
    <location>
        <begin position="189"/>
        <end position="203"/>
    </location>
</feature>
<dbReference type="Pfam" id="PF13855">
    <property type="entry name" value="LRR_8"/>
    <property type="match status" value="2"/>
</dbReference>
<dbReference type="PANTHER" id="PTHR48051:SF1">
    <property type="entry name" value="RAS SUPPRESSOR PROTEIN 1"/>
    <property type="match status" value="1"/>
</dbReference>
<keyword evidence="2" id="KW-0433">Leucine-rich repeat</keyword>
<dbReference type="InterPro" id="IPR001611">
    <property type="entry name" value="Leu-rich_rpt"/>
</dbReference>
<gene>
    <name evidence="5" type="ORF">HYH02_013630</name>
</gene>
<dbReference type="SUPFAM" id="SSF52047">
    <property type="entry name" value="RNI-like"/>
    <property type="match status" value="1"/>
</dbReference>
<protein>
    <submittedName>
        <fullName evidence="5">Uncharacterized protein</fullName>
    </submittedName>
</protein>
<comment type="caution">
    <text evidence="5">The sequence shown here is derived from an EMBL/GenBank/DDBJ whole genome shotgun (WGS) entry which is preliminary data.</text>
</comment>
<dbReference type="InterPro" id="IPR050216">
    <property type="entry name" value="LRR_domain-containing"/>
</dbReference>
<dbReference type="AlphaFoldDB" id="A0A835T397"/>
<reference evidence="5" key="1">
    <citation type="journal article" date="2020" name="bioRxiv">
        <title>Comparative genomics of Chlamydomonas.</title>
        <authorList>
            <person name="Craig R.J."/>
            <person name="Hasan A.R."/>
            <person name="Ness R.W."/>
            <person name="Keightley P.D."/>
        </authorList>
    </citation>
    <scope>NUCLEOTIDE SEQUENCE</scope>
    <source>
        <strain evidence="5">CCAP 11/173</strain>
    </source>
</reference>
<feature type="region of interest" description="Disordered" evidence="4">
    <location>
        <begin position="182"/>
        <end position="317"/>
    </location>
</feature>
<dbReference type="GO" id="GO:0005930">
    <property type="term" value="C:axoneme"/>
    <property type="evidence" value="ECO:0007669"/>
    <property type="project" value="UniProtKB-SubCell"/>
</dbReference>
<dbReference type="InterPro" id="IPR003591">
    <property type="entry name" value="Leu-rich_rpt_typical-subtyp"/>
</dbReference>
<feature type="compositionally biased region" description="Low complexity" evidence="4">
    <location>
        <begin position="236"/>
        <end position="259"/>
    </location>
</feature>
<feature type="region of interest" description="Disordered" evidence="4">
    <location>
        <begin position="810"/>
        <end position="849"/>
    </location>
</feature>
<dbReference type="SUPFAM" id="SSF52058">
    <property type="entry name" value="L domain-like"/>
    <property type="match status" value="1"/>
</dbReference>